<gene>
    <name evidence="2" type="ORF">METZ01_LOCUS182605</name>
</gene>
<dbReference type="GO" id="GO:0016491">
    <property type="term" value="F:oxidoreductase activity"/>
    <property type="evidence" value="ECO:0007669"/>
    <property type="project" value="InterPro"/>
</dbReference>
<dbReference type="InterPro" id="IPR002937">
    <property type="entry name" value="Amino_oxidase"/>
</dbReference>
<feature type="domain" description="Amine oxidase" evidence="1">
    <location>
        <begin position="2"/>
        <end position="303"/>
    </location>
</feature>
<feature type="non-terminal residue" evidence="2">
    <location>
        <position position="330"/>
    </location>
</feature>
<dbReference type="InterPro" id="IPR036188">
    <property type="entry name" value="FAD/NAD-bd_sf"/>
</dbReference>
<evidence type="ECO:0000259" key="1">
    <source>
        <dbReference type="Pfam" id="PF01593"/>
    </source>
</evidence>
<dbReference type="PANTHER" id="PTHR42923">
    <property type="entry name" value="PROTOPORPHYRINOGEN OXIDASE"/>
    <property type="match status" value="1"/>
</dbReference>
<name>A0A382CW40_9ZZZZ</name>
<dbReference type="NCBIfam" id="NF005560">
    <property type="entry name" value="PRK07233.1"/>
    <property type="match status" value="1"/>
</dbReference>
<accession>A0A382CW40</accession>
<reference evidence="2" key="1">
    <citation type="submission" date="2018-05" db="EMBL/GenBank/DDBJ databases">
        <authorList>
            <person name="Lanie J.A."/>
            <person name="Ng W.-L."/>
            <person name="Kazmierczak K.M."/>
            <person name="Andrzejewski T.M."/>
            <person name="Davidsen T.M."/>
            <person name="Wayne K.J."/>
            <person name="Tettelin H."/>
            <person name="Glass J.I."/>
            <person name="Rusch D."/>
            <person name="Podicherti R."/>
            <person name="Tsui H.-C.T."/>
            <person name="Winkler M.E."/>
        </authorList>
    </citation>
    <scope>NUCLEOTIDE SEQUENCE</scope>
</reference>
<dbReference type="SUPFAM" id="SSF51905">
    <property type="entry name" value="FAD/NAD(P)-binding domain"/>
    <property type="match status" value="1"/>
</dbReference>
<organism evidence="2">
    <name type="scientific">marine metagenome</name>
    <dbReference type="NCBI Taxonomy" id="408172"/>
    <lineage>
        <taxon>unclassified sequences</taxon>
        <taxon>metagenomes</taxon>
        <taxon>ecological metagenomes</taxon>
    </lineage>
</organism>
<evidence type="ECO:0000313" key="2">
    <source>
        <dbReference type="EMBL" id="SVB29751.1"/>
    </source>
</evidence>
<sequence length="330" mass="37103">MLRQGHEVEVFERASYLGGQASTFDVGGSRLEKGYHHLFTSDADMTWLIHELGLESKLAWIPSKVGLFHKGRIWDFSTPKDLLKFDAISLIDRLRLGLVTLYLRRRRNWRGLENVTAANWLPRCVGKRGYEAIWEPLLKGKFGQHYNEVGMTWFWGKIALRLASRGRSLGGERLGYPMGSFGEVFDTLGERICEMGGEVHTGANVLSVAMTDGTATGLEVQLAGEESSTRCFDAVLSTTPSWVFASLATELPQSYRETLTSTTYLAAVMMVLELDRPLTSTYWMSIADSEVPFVAAIEHTNFLPPEHYGGSHLLYLANYMDKDSPMYHMN</sequence>
<dbReference type="AlphaFoldDB" id="A0A382CW40"/>
<proteinExistence type="predicted"/>
<dbReference type="Gene3D" id="3.50.50.60">
    <property type="entry name" value="FAD/NAD(P)-binding domain"/>
    <property type="match status" value="1"/>
</dbReference>
<dbReference type="PANTHER" id="PTHR42923:SF46">
    <property type="entry name" value="AMINE OXIDASE"/>
    <property type="match status" value="1"/>
</dbReference>
<dbReference type="EMBL" id="UINC01036179">
    <property type="protein sequence ID" value="SVB29751.1"/>
    <property type="molecule type" value="Genomic_DNA"/>
</dbReference>
<dbReference type="Pfam" id="PF01593">
    <property type="entry name" value="Amino_oxidase"/>
    <property type="match status" value="1"/>
</dbReference>
<dbReference type="InterPro" id="IPR050464">
    <property type="entry name" value="Zeta_carotene_desat/Oxidored"/>
</dbReference>
<protein>
    <recommendedName>
        <fullName evidence="1">Amine oxidase domain-containing protein</fullName>
    </recommendedName>
</protein>